<keyword evidence="1 2" id="KW-0456">Lyase</keyword>
<dbReference type="SMART" id="SM01130">
    <property type="entry name" value="DHDPS"/>
    <property type="match status" value="1"/>
</dbReference>
<feature type="active site" description="Schiff-base intermediate with substrate" evidence="3">
    <location>
        <position position="170"/>
    </location>
</feature>
<evidence type="ECO:0000313" key="5">
    <source>
        <dbReference type="EMBL" id="MBD2705145.1"/>
    </source>
</evidence>
<keyword evidence="6" id="KW-1185">Reference proteome</keyword>
<gene>
    <name evidence="5" type="ORF">IC229_31275</name>
</gene>
<protein>
    <submittedName>
        <fullName evidence="5">Dihydrodipicolinate synthase family protein</fullName>
    </submittedName>
</protein>
<dbReference type="InterPro" id="IPR013785">
    <property type="entry name" value="Aldolase_TIM"/>
</dbReference>
<dbReference type="GO" id="GO:0005829">
    <property type="term" value="C:cytosol"/>
    <property type="evidence" value="ECO:0007669"/>
    <property type="project" value="TreeGrafter"/>
</dbReference>
<reference evidence="5" key="1">
    <citation type="submission" date="2020-09" db="EMBL/GenBank/DDBJ databases">
        <authorList>
            <person name="Kim M.K."/>
        </authorList>
    </citation>
    <scope>NUCLEOTIDE SEQUENCE</scope>
    <source>
        <strain evidence="5">BT702</strain>
    </source>
</reference>
<sequence>MTMKKKYQGVVVPLVTPLTEAYRLDVAAVEKMVSNLHTSEAMPFILGTTGEATSLPMSVKKAYVNEAAKLKSTGRQSADTILYAGISANCLEESVEFANYCFDSGVDAVAATLPCYYVLSEGQMKRYFEQLADQLNGPMIIYNIFATTRMSIPIPVIDELSHHPNIVGVKDSERSMDRLTESVALWANRPDFSHFMGWAARSAHAMLAGSDGLVPSTGNLFPAIYRDMLKAVQNGDEEKAFSCQNQSDVFGHLYQSGRTLGESLWALKVLMQEYGLCGTTMMPPLQPQSEQEETTLKTDLAELLAKEEIQI</sequence>
<dbReference type="EMBL" id="JACWZY010000046">
    <property type="protein sequence ID" value="MBD2705145.1"/>
    <property type="molecule type" value="Genomic_DNA"/>
</dbReference>
<dbReference type="PIRSF" id="PIRSF001365">
    <property type="entry name" value="DHDPS"/>
    <property type="match status" value="1"/>
</dbReference>
<feature type="binding site" evidence="4">
    <location>
        <position position="49"/>
    </location>
    <ligand>
        <name>pyruvate</name>
        <dbReference type="ChEBI" id="CHEBI:15361"/>
    </ligand>
</feature>
<dbReference type="CDD" id="cd00408">
    <property type="entry name" value="DHDPS-like"/>
    <property type="match status" value="1"/>
</dbReference>
<comment type="similarity">
    <text evidence="2">Belongs to the DapA family.</text>
</comment>
<evidence type="ECO:0000256" key="3">
    <source>
        <dbReference type="PIRSR" id="PIRSR001365-1"/>
    </source>
</evidence>
<dbReference type="SUPFAM" id="SSF51569">
    <property type="entry name" value="Aldolase"/>
    <property type="match status" value="1"/>
</dbReference>
<dbReference type="PRINTS" id="PR00146">
    <property type="entry name" value="DHPICSNTHASE"/>
</dbReference>
<evidence type="ECO:0000256" key="1">
    <source>
        <dbReference type="ARBA" id="ARBA00023239"/>
    </source>
</evidence>
<organism evidence="5 6">
    <name type="scientific">Spirosoma profusum</name>
    <dbReference type="NCBI Taxonomy" id="2771354"/>
    <lineage>
        <taxon>Bacteria</taxon>
        <taxon>Pseudomonadati</taxon>
        <taxon>Bacteroidota</taxon>
        <taxon>Cytophagia</taxon>
        <taxon>Cytophagales</taxon>
        <taxon>Cytophagaceae</taxon>
        <taxon>Spirosoma</taxon>
    </lineage>
</organism>
<comment type="caution">
    <text evidence="5">The sequence shown here is derived from an EMBL/GenBank/DDBJ whole genome shotgun (WGS) entry which is preliminary data.</text>
</comment>
<dbReference type="InterPro" id="IPR002220">
    <property type="entry name" value="DapA-like"/>
</dbReference>
<accession>A0A927GAJ6</accession>
<dbReference type="Proteomes" id="UP000598820">
    <property type="component" value="Unassembled WGS sequence"/>
</dbReference>
<dbReference type="PANTHER" id="PTHR42849">
    <property type="entry name" value="N-ACETYLNEURAMINATE LYASE"/>
    <property type="match status" value="1"/>
</dbReference>
<dbReference type="Pfam" id="PF00701">
    <property type="entry name" value="DHDPS"/>
    <property type="match status" value="1"/>
</dbReference>
<dbReference type="PANTHER" id="PTHR42849:SF1">
    <property type="entry name" value="N-ACETYLNEURAMINATE LYASE"/>
    <property type="match status" value="1"/>
</dbReference>
<feature type="active site" description="Proton donor/acceptor" evidence="3">
    <location>
        <position position="142"/>
    </location>
</feature>
<feature type="binding site" evidence="4">
    <location>
        <position position="214"/>
    </location>
    <ligand>
        <name>pyruvate</name>
        <dbReference type="ChEBI" id="CHEBI:15361"/>
    </ligand>
</feature>
<dbReference type="AlphaFoldDB" id="A0A927GAJ6"/>
<evidence type="ECO:0000256" key="2">
    <source>
        <dbReference type="PIRNR" id="PIRNR001365"/>
    </source>
</evidence>
<name>A0A927GAJ6_9BACT</name>
<dbReference type="GO" id="GO:0019262">
    <property type="term" value="P:N-acetylneuraminate catabolic process"/>
    <property type="evidence" value="ECO:0007669"/>
    <property type="project" value="TreeGrafter"/>
</dbReference>
<evidence type="ECO:0000256" key="4">
    <source>
        <dbReference type="PIRSR" id="PIRSR001365-2"/>
    </source>
</evidence>
<proteinExistence type="inferred from homology"/>
<dbReference type="Gene3D" id="3.20.20.70">
    <property type="entry name" value="Aldolase class I"/>
    <property type="match status" value="1"/>
</dbReference>
<evidence type="ECO:0000313" key="6">
    <source>
        <dbReference type="Proteomes" id="UP000598820"/>
    </source>
</evidence>
<dbReference type="GO" id="GO:0008747">
    <property type="term" value="F:N-acetylneuraminate lyase activity"/>
    <property type="evidence" value="ECO:0007669"/>
    <property type="project" value="TreeGrafter"/>
</dbReference>